<dbReference type="EMBL" id="JBHSLA010000002">
    <property type="protein sequence ID" value="MFC5194865.1"/>
    <property type="molecule type" value="Genomic_DNA"/>
</dbReference>
<accession>A0ABW0C5E6</accession>
<reference evidence="3" key="1">
    <citation type="journal article" date="2019" name="Int. J. Syst. Evol. Microbiol.">
        <title>The Global Catalogue of Microorganisms (GCM) 10K type strain sequencing project: providing services to taxonomists for standard genome sequencing and annotation.</title>
        <authorList>
            <consortium name="The Broad Institute Genomics Platform"/>
            <consortium name="The Broad Institute Genome Sequencing Center for Infectious Disease"/>
            <person name="Wu L."/>
            <person name="Ma J."/>
        </authorList>
    </citation>
    <scope>NUCLEOTIDE SEQUENCE [LARGE SCALE GENOMIC DNA]</scope>
    <source>
        <strain evidence="3">JCM 17978</strain>
    </source>
</reference>
<feature type="transmembrane region" description="Helical" evidence="1">
    <location>
        <begin position="74"/>
        <end position="95"/>
    </location>
</feature>
<feature type="transmembrane region" description="Helical" evidence="1">
    <location>
        <begin position="16"/>
        <end position="40"/>
    </location>
</feature>
<keyword evidence="1" id="KW-1133">Transmembrane helix</keyword>
<name>A0ABW0C5E6_9FLAO</name>
<dbReference type="Proteomes" id="UP001596162">
    <property type="component" value="Unassembled WGS sequence"/>
</dbReference>
<dbReference type="PROSITE" id="PS51257">
    <property type="entry name" value="PROKAR_LIPOPROTEIN"/>
    <property type="match status" value="1"/>
</dbReference>
<evidence type="ECO:0000313" key="3">
    <source>
        <dbReference type="Proteomes" id="UP001596162"/>
    </source>
</evidence>
<proteinExistence type="predicted"/>
<organism evidence="2 3">
    <name type="scientific">Bizionia hallyeonensis</name>
    <dbReference type="NCBI Taxonomy" id="1123757"/>
    <lineage>
        <taxon>Bacteria</taxon>
        <taxon>Pseudomonadati</taxon>
        <taxon>Bacteroidota</taxon>
        <taxon>Flavobacteriia</taxon>
        <taxon>Flavobacteriales</taxon>
        <taxon>Flavobacteriaceae</taxon>
        <taxon>Bizionia</taxon>
    </lineage>
</organism>
<keyword evidence="3" id="KW-1185">Reference proteome</keyword>
<evidence type="ECO:0000256" key="1">
    <source>
        <dbReference type="SAM" id="Phobius"/>
    </source>
</evidence>
<feature type="transmembrane region" description="Helical" evidence="1">
    <location>
        <begin position="46"/>
        <end position="67"/>
    </location>
</feature>
<dbReference type="RefSeq" id="WP_376859297.1">
    <property type="nucleotide sequence ID" value="NZ_JBHSLA010000002.1"/>
</dbReference>
<keyword evidence="1" id="KW-0472">Membrane</keyword>
<gene>
    <name evidence="2" type="ORF">ACFPH8_05945</name>
</gene>
<sequence>MKSLYQQAIKDFNENYILYIPLTIILQSCIGSIAAMYILMNSPNEAFKFFELTLCVVLAMGYNAVIFAQPKIKIIFPILLASITINILLIIINVYQLS</sequence>
<evidence type="ECO:0000313" key="2">
    <source>
        <dbReference type="EMBL" id="MFC5194865.1"/>
    </source>
</evidence>
<protein>
    <submittedName>
        <fullName evidence="2">Uncharacterized protein</fullName>
    </submittedName>
</protein>
<keyword evidence="1" id="KW-0812">Transmembrane</keyword>
<comment type="caution">
    <text evidence="2">The sequence shown here is derived from an EMBL/GenBank/DDBJ whole genome shotgun (WGS) entry which is preliminary data.</text>
</comment>